<keyword evidence="3" id="KW-0325">Glycoprotein</keyword>
<dbReference type="Pfam" id="PF00930">
    <property type="entry name" value="DPPIV_N"/>
    <property type="match status" value="1"/>
</dbReference>
<feature type="signal peptide" evidence="4">
    <location>
        <begin position="1"/>
        <end position="21"/>
    </location>
</feature>
<dbReference type="Gene3D" id="2.140.10.30">
    <property type="entry name" value="Dipeptidylpeptidase IV, N-terminal domain"/>
    <property type="match status" value="1"/>
</dbReference>
<dbReference type="InterPro" id="IPR050278">
    <property type="entry name" value="Serine_Prot_S9B/DPPIV"/>
</dbReference>
<dbReference type="InterPro" id="IPR002469">
    <property type="entry name" value="Peptidase_S9B_N"/>
</dbReference>
<evidence type="ECO:0000256" key="1">
    <source>
        <dbReference type="ARBA" id="ARBA00022438"/>
    </source>
</evidence>
<dbReference type="GO" id="GO:0008239">
    <property type="term" value="F:dipeptidyl-peptidase activity"/>
    <property type="evidence" value="ECO:0007669"/>
    <property type="project" value="TreeGrafter"/>
</dbReference>
<gene>
    <name evidence="6" type="ORF">SBAD_LOCUS10470</name>
</gene>
<reference evidence="8" key="1">
    <citation type="submission" date="2016-06" db="UniProtKB">
        <authorList>
            <consortium name="WormBaseParasite"/>
        </authorList>
    </citation>
    <scope>IDENTIFICATION</scope>
</reference>
<evidence type="ECO:0000313" key="6">
    <source>
        <dbReference type="EMBL" id="VDP32082.1"/>
    </source>
</evidence>
<dbReference type="PANTHER" id="PTHR11731">
    <property type="entry name" value="PROTEASE FAMILY S9B,C DIPEPTIDYL-PEPTIDASE IV-RELATED"/>
    <property type="match status" value="1"/>
</dbReference>
<dbReference type="AlphaFoldDB" id="A0A183J3M2"/>
<keyword evidence="1" id="KW-0645">Protease</keyword>
<dbReference type="WBParaSite" id="SBAD_0001083601-mRNA-1">
    <property type="protein sequence ID" value="SBAD_0001083601-mRNA-1"/>
    <property type="gene ID" value="SBAD_0001083601"/>
</dbReference>
<sequence length="356" mass="40465">MARGTTFLLTLAALFFASSNGKESVSTEDTKQPFTISDIIPGNLSGVQSNFKWITENDFTYQDENGTIWLASINETDESQVLRWPLRGDDYDLANAYSISPSLDYICISIHQKQAFVYENDIFYQSSPTAQPIKLTNTGSKVVFNGVPDWVYEEEVLESDSAMWWSHSGGHLAYLTINDTRVQNISMTYYPEPPAVYPEIINISYPKVNTPIPEVRVNIWSRASNKTVPISPPKEVENLLDRYYANRLSWLKRSVRGEEFALITWANRVQNMGYFTVCSSRSGQCTISHKQNYTDYWVQPSECRIFPGDGDNIFLTLPKQQESGFFQHLANSLKFLTSGAWGVTEIVGFSKRLNRV</sequence>
<evidence type="ECO:0000313" key="8">
    <source>
        <dbReference type="WBParaSite" id="SBAD_0001083601-mRNA-1"/>
    </source>
</evidence>
<feature type="domain" description="Dipeptidylpeptidase IV N-terminal" evidence="5">
    <location>
        <begin position="111"/>
        <end position="354"/>
    </location>
</feature>
<dbReference type="OrthoDB" id="16520at2759"/>
<dbReference type="PANTHER" id="PTHR11731:SF200">
    <property type="entry name" value="DIPEPTIDYL PEPTIDASE 10, ISOFORM B"/>
    <property type="match status" value="1"/>
</dbReference>
<evidence type="ECO:0000313" key="7">
    <source>
        <dbReference type="Proteomes" id="UP000270296"/>
    </source>
</evidence>
<dbReference type="GO" id="GO:0006508">
    <property type="term" value="P:proteolysis"/>
    <property type="evidence" value="ECO:0007669"/>
    <property type="project" value="InterPro"/>
</dbReference>
<protein>
    <submittedName>
        <fullName evidence="8">DPPIV_N domain-containing protein</fullName>
    </submittedName>
</protein>
<keyword evidence="1" id="KW-0378">Hydrolase</keyword>
<dbReference type="GO" id="GO:0004177">
    <property type="term" value="F:aminopeptidase activity"/>
    <property type="evidence" value="ECO:0007669"/>
    <property type="project" value="UniProtKB-KW"/>
</dbReference>
<dbReference type="GO" id="GO:0005886">
    <property type="term" value="C:plasma membrane"/>
    <property type="evidence" value="ECO:0007669"/>
    <property type="project" value="TreeGrafter"/>
</dbReference>
<evidence type="ECO:0000256" key="3">
    <source>
        <dbReference type="ARBA" id="ARBA00023180"/>
    </source>
</evidence>
<proteinExistence type="predicted"/>
<keyword evidence="1" id="KW-0031">Aminopeptidase</keyword>
<name>A0A183J3M2_9BILA</name>
<evidence type="ECO:0000256" key="2">
    <source>
        <dbReference type="ARBA" id="ARBA00022825"/>
    </source>
</evidence>
<organism evidence="8">
    <name type="scientific">Soboliphyme baturini</name>
    <dbReference type="NCBI Taxonomy" id="241478"/>
    <lineage>
        <taxon>Eukaryota</taxon>
        <taxon>Metazoa</taxon>
        <taxon>Ecdysozoa</taxon>
        <taxon>Nematoda</taxon>
        <taxon>Enoplea</taxon>
        <taxon>Dorylaimia</taxon>
        <taxon>Dioctophymatida</taxon>
        <taxon>Dioctophymatoidea</taxon>
        <taxon>Soboliphymatidae</taxon>
        <taxon>Soboliphyme</taxon>
    </lineage>
</organism>
<feature type="chain" id="PRO_5043140404" evidence="4">
    <location>
        <begin position="22"/>
        <end position="356"/>
    </location>
</feature>
<accession>A0A183J3M2</accession>
<keyword evidence="7" id="KW-1185">Reference proteome</keyword>
<evidence type="ECO:0000256" key="4">
    <source>
        <dbReference type="SAM" id="SignalP"/>
    </source>
</evidence>
<keyword evidence="4" id="KW-0732">Signal</keyword>
<dbReference type="Proteomes" id="UP000270296">
    <property type="component" value="Unassembled WGS sequence"/>
</dbReference>
<dbReference type="GO" id="GO:0008236">
    <property type="term" value="F:serine-type peptidase activity"/>
    <property type="evidence" value="ECO:0007669"/>
    <property type="project" value="UniProtKB-KW"/>
</dbReference>
<evidence type="ECO:0000259" key="5">
    <source>
        <dbReference type="Pfam" id="PF00930"/>
    </source>
</evidence>
<reference evidence="6 7" key="2">
    <citation type="submission" date="2018-11" db="EMBL/GenBank/DDBJ databases">
        <authorList>
            <consortium name="Pathogen Informatics"/>
        </authorList>
    </citation>
    <scope>NUCLEOTIDE SEQUENCE [LARGE SCALE GENOMIC DNA]</scope>
</reference>
<dbReference type="EMBL" id="UZAM01014121">
    <property type="protein sequence ID" value="VDP32082.1"/>
    <property type="molecule type" value="Genomic_DNA"/>
</dbReference>
<keyword evidence="2" id="KW-0720">Serine protease</keyword>
<dbReference type="SUPFAM" id="SSF82171">
    <property type="entry name" value="DPP6 N-terminal domain-like"/>
    <property type="match status" value="1"/>
</dbReference>